<dbReference type="Pfam" id="PF06278">
    <property type="entry name" value="CNDH2_N"/>
    <property type="match status" value="1"/>
</dbReference>
<protein>
    <recommendedName>
        <fullName evidence="2">Condensin II complex subunit H2 N-terminal domain-containing protein</fullName>
    </recommendedName>
</protein>
<feature type="domain" description="Condensin II complex subunit H2 N-terminal" evidence="2">
    <location>
        <begin position="56"/>
        <end position="122"/>
    </location>
</feature>
<dbReference type="InterPro" id="IPR009378">
    <property type="entry name" value="H2_N"/>
</dbReference>
<feature type="non-terminal residue" evidence="3">
    <location>
        <position position="126"/>
    </location>
</feature>
<dbReference type="EMBL" id="CAJOBH010177365">
    <property type="protein sequence ID" value="CAF4929222.1"/>
    <property type="molecule type" value="Genomic_DNA"/>
</dbReference>
<comment type="caution">
    <text evidence="3">The sequence shown here is derived from an EMBL/GenBank/DDBJ whole genome shotgun (WGS) entry which is preliminary data.</text>
</comment>
<organism evidence="3 4">
    <name type="scientific">Rotaria magnacalcarata</name>
    <dbReference type="NCBI Taxonomy" id="392030"/>
    <lineage>
        <taxon>Eukaryota</taxon>
        <taxon>Metazoa</taxon>
        <taxon>Spiralia</taxon>
        <taxon>Gnathifera</taxon>
        <taxon>Rotifera</taxon>
        <taxon>Eurotatoria</taxon>
        <taxon>Bdelloidea</taxon>
        <taxon>Philodinida</taxon>
        <taxon>Philodinidae</taxon>
        <taxon>Rotaria</taxon>
    </lineage>
</organism>
<sequence>MLSLSSSQLEPSALLSHARLTIESLIQRPSTITTSNAFDEFAILDQLIDVSNDVDRFEDGENRKFLNIAQLITASTCIYSRRVDALYQLINAFHSSSSQNKIHDENISDEDQKSESIIMDNKPEAN</sequence>
<evidence type="ECO:0000259" key="2">
    <source>
        <dbReference type="Pfam" id="PF06278"/>
    </source>
</evidence>
<reference evidence="3" key="1">
    <citation type="submission" date="2021-02" db="EMBL/GenBank/DDBJ databases">
        <authorList>
            <person name="Nowell W R."/>
        </authorList>
    </citation>
    <scope>NUCLEOTIDE SEQUENCE</scope>
</reference>
<gene>
    <name evidence="3" type="ORF">BYL167_LOCUS53260</name>
</gene>
<evidence type="ECO:0000313" key="4">
    <source>
        <dbReference type="Proteomes" id="UP000681967"/>
    </source>
</evidence>
<feature type="compositionally biased region" description="Basic and acidic residues" evidence="1">
    <location>
        <begin position="101"/>
        <end position="114"/>
    </location>
</feature>
<evidence type="ECO:0000313" key="3">
    <source>
        <dbReference type="EMBL" id="CAF4929222.1"/>
    </source>
</evidence>
<accession>A0A8S3CMB6</accession>
<dbReference type="Proteomes" id="UP000681967">
    <property type="component" value="Unassembled WGS sequence"/>
</dbReference>
<feature type="region of interest" description="Disordered" evidence="1">
    <location>
        <begin position="98"/>
        <end position="126"/>
    </location>
</feature>
<dbReference type="AlphaFoldDB" id="A0A8S3CMB6"/>
<proteinExistence type="predicted"/>
<evidence type="ECO:0000256" key="1">
    <source>
        <dbReference type="SAM" id="MobiDB-lite"/>
    </source>
</evidence>
<name>A0A8S3CMB6_9BILA</name>